<protein>
    <recommendedName>
        <fullName evidence="3">Translesion DNA synthesis-associated protein ImuA</fullName>
    </recommendedName>
</protein>
<evidence type="ECO:0000313" key="2">
    <source>
        <dbReference type="Proteomes" id="UP001327459"/>
    </source>
</evidence>
<name>A0ABZ0YUR1_9GAMM</name>
<keyword evidence="2" id="KW-1185">Reference proteome</keyword>
<dbReference type="RefSeq" id="WP_322520496.1">
    <property type="nucleotide sequence ID" value="NZ_CP140153.1"/>
</dbReference>
<dbReference type="InterPro" id="IPR027417">
    <property type="entry name" value="P-loop_NTPase"/>
</dbReference>
<evidence type="ECO:0008006" key="3">
    <source>
        <dbReference type="Google" id="ProtNLM"/>
    </source>
</evidence>
<proteinExistence type="predicted"/>
<dbReference type="EMBL" id="CP140153">
    <property type="protein sequence ID" value="WQH15468.1"/>
    <property type="molecule type" value="Genomic_DNA"/>
</dbReference>
<accession>A0ABZ0YUR1</accession>
<dbReference type="Proteomes" id="UP001327459">
    <property type="component" value="Chromosome"/>
</dbReference>
<gene>
    <name evidence="1" type="ORF">SR882_06760</name>
</gene>
<reference evidence="1 2" key="1">
    <citation type="submission" date="2023-11" db="EMBL/GenBank/DDBJ databases">
        <title>MicrobeMod: A computational toolkit for identifying prokaryotic methylation and restriction-modification with nanopore sequencing.</title>
        <authorList>
            <person name="Crits-Christoph A."/>
            <person name="Kang S.C."/>
            <person name="Lee H."/>
            <person name="Ostrov N."/>
        </authorList>
    </citation>
    <scope>NUCLEOTIDE SEQUENCE [LARGE SCALE GENOMIC DNA]</scope>
    <source>
        <strain evidence="1 2">ATCC 49870</strain>
    </source>
</reference>
<sequence>MAAHAIGGNDVAELLARHDIWRGRQTRPPESSAAPCPSGWSALDELLGGGWPSEGLVELYAGRAARGIWRRPCERLDTTPLKPHQDWFQSSLGHGTTTLLMPWLHRQTRTGRVALINPPALPCAERWQREGVRLDNLLVIQPHNLRELGWATEEVLQSGVYPLVVAWLPPLGFALRRRLKLAAETGGGCLVTPYPLGAEMTAGTAMSAPSSPAWAQLVVHRRTQGLSVRRLKPFHPREVHLELDAGGIESAPPDTPGTTGAAPLRLVRFLSDR</sequence>
<evidence type="ECO:0000313" key="1">
    <source>
        <dbReference type="EMBL" id="WQH15468.1"/>
    </source>
</evidence>
<dbReference type="Gene3D" id="3.40.50.300">
    <property type="entry name" value="P-loop containing nucleotide triphosphate hydrolases"/>
    <property type="match status" value="1"/>
</dbReference>
<dbReference type="SUPFAM" id="SSF52540">
    <property type="entry name" value="P-loop containing nucleoside triphosphate hydrolases"/>
    <property type="match status" value="1"/>
</dbReference>
<organism evidence="1 2">
    <name type="scientific">Guyparkeria halophila</name>
    <dbReference type="NCBI Taxonomy" id="47960"/>
    <lineage>
        <taxon>Bacteria</taxon>
        <taxon>Pseudomonadati</taxon>
        <taxon>Pseudomonadota</taxon>
        <taxon>Gammaproteobacteria</taxon>
        <taxon>Chromatiales</taxon>
        <taxon>Thioalkalibacteraceae</taxon>
        <taxon>Guyparkeria</taxon>
    </lineage>
</organism>